<accession>A0A2P2N9J8</accession>
<organism evidence="1">
    <name type="scientific">Rhizophora mucronata</name>
    <name type="common">Asiatic mangrove</name>
    <dbReference type="NCBI Taxonomy" id="61149"/>
    <lineage>
        <taxon>Eukaryota</taxon>
        <taxon>Viridiplantae</taxon>
        <taxon>Streptophyta</taxon>
        <taxon>Embryophyta</taxon>
        <taxon>Tracheophyta</taxon>
        <taxon>Spermatophyta</taxon>
        <taxon>Magnoliopsida</taxon>
        <taxon>eudicotyledons</taxon>
        <taxon>Gunneridae</taxon>
        <taxon>Pentapetalae</taxon>
        <taxon>rosids</taxon>
        <taxon>fabids</taxon>
        <taxon>Malpighiales</taxon>
        <taxon>Rhizophoraceae</taxon>
        <taxon>Rhizophora</taxon>
    </lineage>
</organism>
<dbReference type="AlphaFoldDB" id="A0A2P2N9J8"/>
<sequence>MTVNFRNCENNFSLKEVVECTFFG</sequence>
<protein>
    <submittedName>
        <fullName evidence="1">Uncharacterized protein</fullName>
    </submittedName>
</protein>
<evidence type="ECO:0000313" key="1">
    <source>
        <dbReference type="EMBL" id="MBX39116.1"/>
    </source>
</evidence>
<name>A0A2P2N9J8_RHIMU</name>
<reference evidence="1" key="1">
    <citation type="submission" date="2018-02" db="EMBL/GenBank/DDBJ databases">
        <title>Rhizophora mucronata_Transcriptome.</title>
        <authorList>
            <person name="Meera S.P."/>
            <person name="Sreeshan A."/>
            <person name="Augustine A."/>
        </authorList>
    </citation>
    <scope>NUCLEOTIDE SEQUENCE</scope>
    <source>
        <tissue evidence="1">Leaf</tissue>
    </source>
</reference>
<dbReference type="EMBL" id="GGEC01058632">
    <property type="protein sequence ID" value="MBX39116.1"/>
    <property type="molecule type" value="Transcribed_RNA"/>
</dbReference>
<proteinExistence type="predicted"/>